<evidence type="ECO:0000259" key="1">
    <source>
        <dbReference type="PROSITE" id="PS51352"/>
    </source>
</evidence>
<dbReference type="RefSeq" id="WP_168052336.1">
    <property type="nucleotide sequence ID" value="NZ_JAAOZT010000002.1"/>
</dbReference>
<feature type="domain" description="Thioredoxin" evidence="1">
    <location>
        <begin position="1"/>
        <end position="109"/>
    </location>
</feature>
<gene>
    <name evidence="2" type="ORF">HNR39_000193</name>
</gene>
<organism evidence="2 3">
    <name type="scientific">Glaciimonas immobilis</name>
    <dbReference type="NCBI Taxonomy" id="728004"/>
    <lineage>
        <taxon>Bacteria</taxon>
        <taxon>Pseudomonadati</taxon>
        <taxon>Pseudomonadota</taxon>
        <taxon>Betaproteobacteria</taxon>
        <taxon>Burkholderiales</taxon>
        <taxon>Oxalobacteraceae</taxon>
        <taxon>Glaciimonas</taxon>
    </lineage>
</organism>
<accession>A0A840RKS8</accession>
<dbReference type="SUPFAM" id="SSF52833">
    <property type="entry name" value="Thioredoxin-like"/>
    <property type="match status" value="1"/>
</dbReference>
<comment type="caution">
    <text evidence="2">The sequence shown here is derived from an EMBL/GenBank/DDBJ whole genome shotgun (WGS) entry which is preliminary data.</text>
</comment>
<dbReference type="Proteomes" id="UP000571084">
    <property type="component" value="Unassembled WGS sequence"/>
</dbReference>
<dbReference type="InterPro" id="IPR036249">
    <property type="entry name" value="Thioredoxin-like_sf"/>
</dbReference>
<dbReference type="InterPro" id="IPR013766">
    <property type="entry name" value="Thioredoxin_domain"/>
</dbReference>
<dbReference type="CDD" id="cd02947">
    <property type="entry name" value="TRX_family"/>
    <property type="match status" value="1"/>
</dbReference>
<dbReference type="GO" id="GO:0016853">
    <property type="term" value="F:isomerase activity"/>
    <property type="evidence" value="ECO:0007669"/>
    <property type="project" value="UniProtKB-KW"/>
</dbReference>
<dbReference type="EMBL" id="JACHHQ010000001">
    <property type="protein sequence ID" value="MBB5198383.1"/>
    <property type="molecule type" value="Genomic_DNA"/>
</dbReference>
<dbReference type="AlphaFoldDB" id="A0A840RKS8"/>
<name>A0A840RKS8_9BURK</name>
<protein>
    <submittedName>
        <fullName evidence="2">Thiol-disulfide isomerase/thioredoxin</fullName>
    </submittedName>
</protein>
<dbReference type="PROSITE" id="PS51352">
    <property type="entry name" value="THIOREDOXIN_2"/>
    <property type="match status" value="1"/>
</dbReference>
<dbReference type="Gene3D" id="3.40.30.10">
    <property type="entry name" value="Glutaredoxin"/>
    <property type="match status" value="1"/>
</dbReference>
<evidence type="ECO:0000313" key="3">
    <source>
        <dbReference type="Proteomes" id="UP000571084"/>
    </source>
</evidence>
<dbReference type="Pfam" id="PF00085">
    <property type="entry name" value="Thioredoxin"/>
    <property type="match status" value="1"/>
</dbReference>
<reference evidence="2 3" key="1">
    <citation type="submission" date="2020-08" db="EMBL/GenBank/DDBJ databases">
        <title>Genomic Encyclopedia of Type Strains, Phase IV (KMG-IV): sequencing the most valuable type-strain genomes for metagenomic binning, comparative biology and taxonomic classification.</title>
        <authorList>
            <person name="Goeker M."/>
        </authorList>
    </citation>
    <scope>NUCLEOTIDE SEQUENCE [LARGE SCALE GENOMIC DNA]</scope>
    <source>
        <strain evidence="2 3">DSM 23240</strain>
    </source>
</reference>
<keyword evidence="3" id="KW-1185">Reference proteome</keyword>
<sequence length="147" mass="16597">MPVLIIDNENRPQLAQILAEDGWVVACLCAAWCGSCREYQTSFTALAHRHPDTRFVWIDIEDQADLMDDLDVDNFPTLLIQRGQIVTFLGPVELDLRLAERIFLAQHTKNPAELAADAFSTAERRKWQSNGNLVLRLQNSASKMSAE</sequence>
<keyword evidence="2" id="KW-0413">Isomerase</keyword>
<proteinExistence type="predicted"/>
<evidence type="ECO:0000313" key="2">
    <source>
        <dbReference type="EMBL" id="MBB5198383.1"/>
    </source>
</evidence>